<dbReference type="PANTHER" id="PTHR43395:SF8">
    <property type="entry name" value="HISTIDINE KINASE"/>
    <property type="match status" value="1"/>
</dbReference>
<dbReference type="Pfam" id="PF01627">
    <property type="entry name" value="Hpt"/>
    <property type="match status" value="2"/>
</dbReference>
<evidence type="ECO:0000259" key="12">
    <source>
        <dbReference type="PROSITE" id="PS50109"/>
    </source>
</evidence>
<evidence type="ECO:0000313" key="15">
    <source>
        <dbReference type="EMBL" id="OQX04816.1"/>
    </source>
</evidence>
<dbReference type="PROSITE" id="PS50110">
    <property type="entry name" value="RESPONSE_REGULATORY"/>
    <property type="match status" value="1"/>
</dbReference>
<reference evidence="15 16" key="1">
    <citation type="submission" date="2017-01" db="EMBL/GenBank/DDBJ databases">
        <title>Novel large sulfur bacteria in the metagenomes of groundwater-fed chemosynthetic microbial mats in the Lake Huron basin.</title>
        <authorList>
            <person name="Sharrar A.M."/>
            <person name="Flood B.E."/>
            <person name="Bailey J.V."/>
            <person name="Jones D.S."/>
            <person name="Biddanda B."/>
            <person name="Ruberg S.A."/>
            <person name="Marcus D.N."/>
            <person name="Dick G.J."/>
        </authorList>
    </citation>
    <scope>NUCLEOTIDE SEQUENCE [LARGE SCALE GENOMIC DNA]</scope>
    <source>
        <strain evidence="15">A8</strain>
    </source>
</reference>
<evidence type="ECO:0000256" key="3">
    <source>
        <dbReference type="ARBA" id="ARBA00021495"/>
    </source>
</evidence>
<evidence type="ECO:0000256" key="2">
    <source>
        <dbReference type="ARBA" id="ARBA00012438"/>
    </source>
</evidence>
<evidence type="ECO:0000259" key="13">
    <source>
        <dbReference type="PROSITE" id="PS50110"/>
    </source>
</evidence>
<protein>
    <recommendedName>
        <fullName evidence="3">Chemotaxis protein CheA</fullName>
        <ecNumber evidence="2">2.7.13.3</ecNumber>
    </recommendedName>
</protein>
<dbReference type="CDD" id="cd17541">
    <property type="entry name" value="REC_CheB-like"/>
    <property type="match status" value="1"/>
</dbReference>
<dbReference type="InterPro" id="IPR011006">
    <property type="entry name" value="CheY-like_superfamily"/>
</dbReference>
<dbReference type="SMART" id="SM00260">
    <property type="entry name" value="CheW"/>
    <property type="match status" value="1"/>
</dbReference>
<dbReference type="InterPro" id="IPR036061">
    <property type="entry name" value="CheW-like_dom_sf"/>
</dbReference>
<dbReference type="InterPro" id="IPR001789">
    <property type="entry name" value="Sig_transdc_resp-reg_receiver"/>
</dbReference>
<feature type="domain" description="HPt" evidence="14">
    <location>
        <begin position="30"/>
        <end position="130"/>
    </location>
</feature>
<keyword evidence="4 10" id="KW-0597">Phosphoprotein</keyword>
<evidence type="ECO:0000256" key="9">
    <source>
        <dbReference type="PROSITE-ProRule" id="PRU00110"/>
    </source>
</evidence>
<dbReference type="PANTHER" id="PTHR43395">
    <property type="entry name" value="SENSOR HISTIDINE KINASE CHEA"/>
    <property type="match status" value="1"/>
</dbReference>
<dbReference type="EC" id="2.7.13.3" evidence="2"/>
<feature type="modified residue" description="4-aspartylphosphate" evidence="10">
    <location>
        <position position="979"/>
    </location>
</feature>
<comment type="catalytic activity">
    <reaction evidence="1">
        <text>ATP + protein L-histidine = ADP + protein N-phospho-L-histidine.</text>
        <dbReference type="EC" id="2.7.13.3"/>
    </reaction>
</comment>
<name>A0A1Y1QG78_9GAMM</name>
<dbReference type="Pfam" id="PF02518">
    <property type="entry name" value="HATPase_c"/>
    <property type="match status" value="1"/>
</dbReference>
<evidence type="ECO:0000256" key="1">
    <source>
        <dbReference type="ARBA" id="ARBA00000085"/>
    </source>
</evidence>
<dbReference type="GO" id="GO:0006935">
    <property type="term" value="P:chemotaxis"/>
    <property type="evidence" value="ECO:0007669"/>
    <property type="project" value="InterPro"/>
</dbReference>
<dbReference type="GO" id="GO:0000155">
    <property type="term" value="F:phosphorelay sensor kinase activity"/>
    <property type="evidence" value="ECO:0007669"/>
    <property type="project" value="UniProtKB-ARBA"/>
</dbReference>
<dbReference type="Gene3D" id="3.30.565.10">
    <property type="entry name" value="Histidine kinase-like ATPase, C-terminal domain"/>
    <property type="match status" value="1"/>
</dbReference>
<dbReference type="SMART" id="SM00448">
    <property type="entry name" value="REC"/>
    <property type="match status" value="1"/>
</dbReference>
<proteinExistence type="predicted"/>
<dbReference type="PRINTS" id="PR00344">
    <property type="entry name" value="BCTRLSENSOR"/>
</dbReference>
<feature type="modified residue" description="Phosphohistidine" evidence="9">
    <location>
        <position position="77"/>
    </location>
</feature>
<dbReference type="SMART" id="SM00387">
    <property type="entry name" value="HATPase_c"/>
    <property type="match status" value="1"/>
</dbReference>
<dbReference type="SMART" id="SM00073">
    <property type="entry name" value="HPT"/>
    <property type="match status" value="2"/>
</dbReference>
<evidence type="ECO:0000256" key="6">
    <source>
        <dbReference type="ARBA" id="ARBA00022777"/>
    </source>
</evidence>
<dbReference type="InterPro" id="IPR004358">
    <property type="entry name" value="Sig_transdc_His_kin-like_C"/>
</dbReference>
<dbReference type="InterPro" id="IPR036641">
    <property type="entry name" value="HPT_dom_sf"/>
</dbReference>
<dbReference type="InterPro" id="IPR002545">
    <property type="entry name" value="CheW-lke_dom"/>
</dbReference>
<evidence type="ECO:0000256" key="11">
    <source>
        <dbReference type="SAM" id="MobiDB-lite"/>
    </source>
</evidence>
<accession>A0A1Y1QG78</accession>
<comment type="function">
    <text evidence="8">Involved in the transmission of sensory signals from the chemoreceptors to the flagellar motors. CheA is autophosphorylated; it can transfer its phosphate group to either CheB or CheY.</text>
</comment>
<evidence type="ECO:0000256" key="8">
    <source>
        <dbReference type="ARBA" id="ARBA00035100"/>
    </source>
</evidence>
<dbReference type="SUPFAM" id="SSF50341">
    <property type="entry name" value="CheW-like"/>
    <property type="match status" value="1"/>
</dbReference>
<dbReference type="InterPro" id="IPR003594">
    <property type="entry name" value="HATPase_dom"/>
</dbReference>
<dbReference type="SUPFAM" id="SSF55874">
    <property type="entry name" value="ATPase domain of HSP90 chaperone/DNA topoisomerase II/histidine kinase"/>
    <property type="match status" value="1"/>
</dbReference>
<dbReference type="Gene3D" id="2.30.30.40">
    <property type="entry name" value="SH3 Domains"/>
    <property type="match status" value="1"/>
</dbReference>
<dbReference type="InterPro" id="IPR005467">
    <property type="entry name" value="His_kinase_dom"/>
</dbReference>
<keyword evidence="5" id="KW-0808">Transferase</keyword>
<feature type="region of interest" description="Disordered" evidence="11">
    <location>
        <begin position="1"/>
        <end position="28"/>
    </location>
</feature>
<dbReference type="EMBL" id="MTEJ01000318">
    <property type="protein sequence ID" value="OQX04816.1"/>
    <property type="molecule type" value="Genomic_DNA"/>
</dbReference>
<feature type="domain" description="Histidine kinase" evidence="12">
    <location>
        <begin position="537"/>
        <end position="770"/>
    </location>
</feature>
<gene>
    <name evidence="15" type="ORF">BWK73_35160</name>
</gene>
<evidence type="ECO:0000256" key="5">
    <source>
        <dbReference type="ARBA" id="ARBA00022679"/>
    </source>
</evidence>
<dbReference type="Gene3D" id="1.20.120.160">
    <property type="entry name" value="HPT domain"/>
    <property type="match status" value="2"/>
</dbReference>
<evidence type="ECO:0000259" key="14">
    <source>
        <dbReference type="PROSITE" id="PS50894"/>
    </source>
</evidence>
<dbReference type="Pfam" id="PF00072">
    <property type="entry name" value="Response_reg"/>
    <property type="match status" value="1"/>
</dbReference>
<dbReference type="Pfam" id="PF01584">
    <property type="entry name" value="CheW"/>
    <property type="match status" value="1"/>
</dbReference>
<feature type="modified residue" description="Phosphohistidine" evidence="9">
    <location>
        <position position="282"/>
    </location>
</feature>
<dbReference type="SUPFAM" id="SSF47226">
    <property type="entry name" value="Histidine-containing phosphotransfer domain, HPT domain"/>
    <property type="match status" value="2"/>
</dbReference>
<evidence type="ECO:0000256" key="4">
    <source>
        <dbReference type="ARBA" id="ARBA00022553"/>
    </source>
</evidence>
<dbReference type="Gene3D" id="3.40.50.2300">
    <property type="match status" value="1"/>
</dbReference>
<dbReference type="FunFam" id="3.30.565.10:FF:000016">
    <property type="entry name" value="Chemotaxis protein CheA, putative"/>
    <property type="match status" value="1"/>
</dbReference>
<evidence type="ECO:0000313" key="16">
    <source>
        <dbReference type="Proteomes" id="UP000192491"/>
    </source>
</evidence>
<dbReference type="CDD" id="cd00088">
    <property type="entry name" value="HPT"/>
    <property type="match status" value="2"/>
</dbReference>
<dbReference type="InterPro" id="IPR051315">
    <property type="entry name" value="Bact_Chemotaxis_CheA"/>
</dbReference>
<feature type="region of interest" description="Disordered" evidence="11">
    <location>
        <begin position="335"/>
        <end position="359"/>
    </location>
</feature>
<organism evidence="15 16">
    <name type="scientific">Thiothrix lacustris</name>
    <dbReference type="NCBI Taxonomy" id="525917"/>
    <lineage>
        <taxon>Bacteria</taxon>
        <taxon>Pseudomonadati</taxon>
        <taxon>Pseudomonadota</taxon>
        <taxon>Gammaproteobacteria</taxon>
        <taxon>Thiotrichales</taxon>
        <taxon>Thiotrichaceae</taxon>
        <taxon>Thiothrix</taxon>
    </lineage>
</organism>
<dbReference type="PROSITE" id="PS50894">
    <property type="entry name" value="HPT"/>
    <property type="match status" value="2"/>
</dbReference>
<dbReference type="PROSITE" id="PS50109">
    <property type="entry name" value="HIS_KIN"/>
    <property type="match status" value="1"/>
</dbReference>
<dbReference type="SUPFAM" id="SSF52172">
    <property type="entry name" value="CheY-like"/>
    <property type="match status" value="1"/>
</dbReference>
<evidence type="ECO:0000256" key="7">
    <source>
        <dbReference type="ARBA" id="ARBA00023012"/>
    </source>
</evidence>
<feature type="domain" description="HPt" evidence="14">
    <location>
        <begin position="235"/>
        <end position="337"/>
    </location>
</feature>
<dbReference type="AlphaFoldDB" id="A0A1Y1QG78"/>
<evidence type="ECO:0000256" key="10">
    <source>
        <dbReference type="PROSITE-ProRule" id="PRU00169"/>
    </source>
</evidence>
<keyword evidence="7" id="KW-0902">Two-component regulatory system</keyword>
<sequence>MPPPARPLVVEPSITPTPEAAVSPPSPSLRDALGEEIYEIFTEEVSEIIAALSELYPQWDQARNDRGLLGEIRRGFHTLKGSGRMAGAFALGDFAWAHESLLNNVLGGQLAADDRMSAQLLAAIQELQARPVFFQNAQTKDAGVIAAIAEAEAILAGKPSPAAAALTLAQHLENVTSTDDTPVVVETFEAESIEPEIAADPEETLSFIEFIEPEITVSEPENPEIIDEQAAQAEQEADTQLIWQFFWEEFPEQIRALDQHLQYLQQHPADQDTLRELEREFHTLKGGARMAQLTRLADISHDAETLLAHLPASGADVASLDTLQQAIDQLHSVAEQARSKPAPTTPLPEVTAPAASTSETVTETITPADSSAGNLPSLPPLPALGAPWLKVSNDTQEFASLLEQVLAEQADTLPDIQVLSNTSATEQPQPSTHDASTNANHHETIRLPALFVDNLIERIVGLNVQQVRMTEHFNSMGVDVEELGRTVARLRQQVRTLELESEAQIHDGRSQRSGTIAHSSGAEFDPLEMDQYAEIQRISRSLAESLNDLVNIEADLSTQVRKGEQLLQEDMRTTRHIQQDLLDTRLVALTMLVPRLRRLTRQTASELGKQAVLEVEGEECELDRNLLQNMTAPLEHLIRNAVSHGIETPEEREQQGKPRNGRITLSVSRDDAEIIIRFRDDGRGLDRKQLRQRGLELGLIKPQDTLPDNELDRLILRPGFTTAKSVSQIAGRGIGMDVVNSELKALGGSLQIESRPQQGVEFIMRLPFTLIVNPVLLAEVEGQTFALPISGIQGLARISGADLEKALQSDIAQVDFADERYSLQMLAEPLGAHTAPVLAAEEMFPVVFYKLQEHNIAWIIGHIQGRREVVLQPLGVLFKDCRLYSAATLSPDGSVFLVPDMAELARRVSVGHAASTSTTVTPDTPSGTARVLVVDDSITVRRVTEKFLHSQEYTVSTAKDGMDALEQIGEFLPDVILLDIEMPRMDGFELLGHLRRDPQWQRLPVVMISSRTAQRHREHAMSLGASDFLGKPYQNEMLLSTLQNLLNNGHANDGERVSA</sequence>
<dbReference type="InterPro" id="IPR036890">
    <property type="entry name" value="HATPase_C_sf"/>
</dbReference>
<dbReference type="InterPro" id="IPR008207">
    <property type="entry name" value="Sig_transdc_His_kin_Hpt_dom"/>
</dbReference>
<feature type="domain" description="Response regulatory" evidence="13">
    <location>
        <begin position="930"/>
        <end position="1046"/>
    </location>
</feature>
<keyword evidence="6" id="KW-0418">Kinase</keyword>
<comment type="caution">
    <text evidence="15">The sequence shown here is derived from an EMBL/GenBank/DDBJ whole genome shotgun (WGS) entry which is preliminary data.</text>
</comment>
<dbReference type="Proteomes" id="UP000192491">
    <property type="component" value="Unassembled WGS sequence"/>
</dbReference>